<dbReference type="EMBL" id="KN847550">
    <property type="protein sequence ID" value="KIW02345.1"/>
    <property type="molecule type" value="Genomic_DNA"/>
</dbReference>
<sequence>MEFLECCKLSTVRFLGQQFLLIGGDEVIVHVTNNLPSDSGNGTSLHFHGVRQNYTNQADGVTSVTQCPTAPGETYTYKWRATQYGSSWYHSHFGFQAWEGIYGGIVINGPASANYDVDLGNLFIQDWDHSTADELYIKAETQGAISSLTGLINGTNVYGDDGNSSQVGSRFETTFESGTSYLIRLVNVAIDTHFKFMIDNHVMTVIAADFVPIEPYETTSLSIGMGQRYDIVVTADQADTASDFWIRAIPQSSCSDNDNADNIKGIVHYGSSTGTPTTSGYNITDECVDETNLVPIVSKTVGDVTSSVDEAVGVSFNDDNYFIWELNETSYLVNWQSPTLLNLYNNDSFSTTYNLIELPNAGEWVYLLITESGIPVAHPIHLHGHDFYVLGAGTGSYDASTVSLNLTNPARRDVAMLQASGWLMIAFQTDNPGAWLMHCHIGWHTLEGFALQFLEMESEILSTIDEDDLTSTCSAWTTYMTDNDVVQGVGGMEDSGLKKLRL</sequence>
<evidence type="ECO:0000259" key="8">
    <source>
        <dbReference type="Pfam" id="PF07731"/>
    </source>
</evidence>
<dbReference type="Pfam" id="PF07731">
    <property type="entry name" value="Cu-oxidase_2"/>
    <property type="match status" value="1"/>
</dbReference>
<dbReference type="CDD" id="cd13901">
    <property type="entry name" value="CuRO_3_MaLCC_like"/>
    <property type="match status" value="1"/>
</dbReference>
<reference evidence="10 11" key="1">
    <citation type="submission" date="2015-01" db="EMBL/GenBank/DDBJ databases">
        <title>The Genome Sequence of Ochroconis gallopava CBS43764.</title>
        <authorList>
            <consortium name="The Broad Institute Genomics Platform"/>
            <person name="Cuomo C."/>
            <person name="de Hoog S."/>
            <person name="Gorbushina A."/>
            <person name="Stielow B."/>
            <person name="Teixiera M."/>
            <person name="Abouelleil A."/>
            <person name="Chapman S.B."/>
            <person name="Priest M."/>
            <person name="Young S.K."/>
            <person name="Wortman J."/>
            <person name="Nusbaum C."/>
            <person name="Birren B."/>
        </authorList>
    </citation>
    <scope>NUCLEOTIDE SEQUENCE [LARGE SCALE GENOMIC DNA]</scope>
    <source>
        <strain evidence="10 11">CBS 43764</strain>
    </source>
</reference>
<keyword evidence="11" id="KW-1185">Reference proteome</keyword>
<dbReference type="InParanoid" id="A0A0D2A6X8"/>
<dbReference type="Gene3D" id="2.60.40.420">
    <property type="entry name" value="Cupredoxins - blue copper proteins"/>
    <property type="match status" value="3"/>
</dbReference>
<proteinExistence type="inferred from homology"/>
<dbReference type="PANTHER" id="PTHR11709:SF502">
    <property type="entry name" value="MULTICOPPER OXIDASE"/>
    <property type="match status" value="1"/>
</dbReference>
<evidence type="ECO:0000256" key="6">
    <source>
        <dbReference type="ARBA" id="ARBA00023180"/>
    </source>
</evidence>
<dbReference type="PANTHER" id="PTHR11709">
    <property type="entry name" value="MULTI-COPPER OXIDASE"/>
    <property type="match status" value="1"/>
</dbReference>
<evidence type="ECO:0000256" key="3">
    <source>
        <dbReference type="ARBA" id="ARBA00022737"/>
    </source>
</evidence>
<keyword evidence="3" id="KW-0677">Repeat</keyword>
<feature type="domain" description="Plastocyanin-like" evidence="7">
    <location>
        <begin position="122"/>
        <end position="270"/>
    </location>
</feature>
<dbReference type="FunFam" id="2.60.40.420:FF:000038">
    <property type="entry name" value="Extracellular dihydrogeodin oxidase/laccase"/>
    <property type="match status" value="1"/>
</dbReference>
<comment type="similarity">
    <text evidence="1">Belongs to the multicopper oxidase family.</text>
</comment>
<dbReference type="STRING" id="253628.A0A0D2A6X8"/>
<dbReference type="InterPro" id="IPR011706">
    <property type="entry name" value="Cu-oxidase_C"/>
</dbReference>
<dbReference type="HOGENOM" id="CLU_006504_3_2_1"/>
<dbReference type="InterPro" id="IPR011707">
    <property type="entry name" value="Cu-oxidase-like_N"/>
</dbReference>
<dbReference type="GO" id="GO:0005507">
    <property type="term" value="F:copper ion binding"/>
    <property type="evidence" value="ECO:0007669"/>
    <property type="project" value="InterPro"/>
</dbReference>
<evidence type="ECO:0000313" key="10">
    <source>
        <dbReference type="EMBL" id="KIW02345.1"/>
    </source>
</evidence>
<gene>
    <name evidence="10" type="ORF">PV09_06486</name>
</gene>
<dbReference type="VEuPathDB" id="FungiDB:PV09_06486"/>
<organism evidence="10 11">
    <name type="scientific">Verruconis gallopava</name>
    <dbReference type="NCBI Taxonomy" id="253628"/>
    <lineage>
        <taxon>Eukaryota</taxon>
        <taxon>Fungi</taxon>
        <taxon>Dikarya</taxon>
        <taxon>Ascomycota</taxon>
        <taxon>Pezizomycotina</taxon>
        <taxon>Dothideomycetes</taxon>
        <taxon>Pleosporomycetidae</taxon>
        <taxon>Venturiales</taxon>
        <taxon>Sympoventuriaceae</taxon>
        <taxon>Verruconis</taxon>
    </lineage>
</organism>
<evidence type="ECO:0000256" key="4">
    <source>
        <dbReference type="ARBA" id="ARBA00023002"/>
    </source>
</evidence>
<feature type="domain" description="Plastocyanin-like" evidence="9">
    <location>
        <begin position="14"/>
        <end position="111"/>
    </location>
</feature>
<feature type="domain" description="Plastocyanin-like" evidence="8">
    <location>
        <begin position="335"/>
        <end position="457"/>
    </location>
</feature>
<evidence type="ECO:0000313" key="11">
    <source>
        <dbReference type="Proteomes" id="UP000053259"/>
    </source>
</evidence>
<dbReference type="OrthoDB" id="2121828at2759"/>
<keyword evidence="4" id="KW-0560">Oxidoreductase</keyword>
<name>A0A0D2A6X8_9PEZI</name>
<dbReference type="InterPro" id="IPR001117">
    <property type="entry name" value="Cu-oxidase_2nd"/>
</dbReference>
<evidence type="ECO:0000259" key="9">
    <source>
        <dbReference type="Pfam" id="PF07732"/>
    </source>
</evidence>
<evidence type="ECO:0000259" key="7">
    <source>
        <dbReference type="Pfam" id="PF00394"/>
    </source>
</evidence>
<evidence type="ECO:0000256" key="5">
    <source>
        <dbReference type="ARBA" id="ARBA00023008"/>
    </source>
</evidence>
<evidence type="ECO:0000256" key="2">
    <source>
        <dbReference type="ARBA" id="ARBA00022723"/>
    </source>
</evidence>
<dbReference type="GeneID" id="27314459"/>
<keyword evidence="5" id="KW-0186">Copper</keyword>
<dbReference type="InterPro" id="IPR045087">
    <property type="entry name" value="Cu-oxidase_fam"/>
</dbReference>
<dbReference type="Pfam" id="PF07732">
    <property type="entry name" value="Cu-oxidase_3"/>
    <property type="match status" value="1"/>
</dbReference>
<protein>
    <submittedName>
        <fullName evidence="10">Uncharacterized protein</fullName>
    </submittedName>
</protein>
<evidence type="ECO:0000256" key="1">
    <source>
        <dbReference type="ARBA" id="ARBA00010609"/>
    </source>
</evidence>
<dbReference type="RefSeq" id="XP_016212214.1">
    <property type="nucleotide sequence ID" value="XM_016360132.1"/>
</dbReference>
<dbReference type="GO" id="GO:0016491">
    <property type="term" value="F:oxidoreductase activity"/>
    <property type="evidence" value="ECO:0007669"/>
    <property type="project" value="UniProtKB-KW"/>
</dbReference>
<accession>A0A0D2A6X8</accession>
<keyword evidence="6" id="KW-0325">Glycoprotein</keyword>
<dbReference type="Pfam" id="PF00394">
    <property type="entry name" value="Cu-oxidase"/>
    <property type="match status" value="1"/>
</dbReference>
<dbReference type="Proteomes" id="UP000053259">
    <property type="component" value="Unassembled WGS sequence"/>
</dbReference>
<keyword evidence="2" id="KW-0479">Metal-binding</keyword>
<dbReference type="CDD" id="cd13880">
    <property type="entry name" value="CuRO_2_MaLCC_like"/>
    <property type="match status" value="1"/>
</dbReference>
<dbReference type="SUPFAM" id="SSF49503">
    <property type="entry name" value="Cupredoxins"/>
    <property type="match status" value="3"/>
</dbReference>
<dbReference type="AlphaFoldDB" id="A0A0D2A6X8"/>
<dbReference type="InterPro" id="IPR008972">
    <property type="entry name" value="Cupredoxin"/>
</dbReference>